<feature type="binding site" evidence="1">
    <location>
        <position position="43"/>
    </location>
    <ligand>
        <name>Zn(2+)</name>
        <dbReference type="ChEBI" id="CHEBI:29105"/>
    </ligand>
</feature>
<dbReference type="PANTHER" id="PTHR43460">
    <property type="entry name" value="METHYLTRANSFERASE"/>
    <property type="match status" value="1"/>
</dbReference>
<dbReference type="GO" id="GO:0008168">
    <property type="term" value="F:methyltransferase activity"/>
    <property type="evidence" value="ECO:0007669"/>
    <property type="project" value="InterPro"/>
</dbReference>
<dbReference type="InterPro" id="IPR048647">
    <property type="entry name" value="RlmA_N"/>
</dbReference>
<gene>
    <name evidence="4" type="ORF">GB2207_04792</name>
</gene>
<evidence type="ECO:0000256" key="1">
    <source>
        <dbReference type="PIRSR" id="PIRSR018249-1"/>
    </source>
</evidence>
<keyword evidence="1" id="KW-0862">Zinc</keyword>
<evidence type="ECO:0000313" key="5">
    <source>
        <dbReference type="Proteomes" id="UP000005555"/>
    </source>
</evidence>
<organism evidence="4 5">
    <name type="scientific">gamma proteobacterium HTCC2207</name>
    <dbReference type="NCBI Taxonomy" id="314287"/>
    <lineage>
        <taxon>Bacteria</taxon>
        <taxon>Pseudomonadati</taxon>
        <taxon>Pseudomonadota</taxon>
        <taxon>Gammaproteobacteria</taxon>
        <taxon>Cellvibrionales</taxon>
        <taxon>Porticoccaceae</taxon>
        <taxon>SAR92 clade</taxon>
    </lineage>
</organism>
<dbReference type="AlphaFoldDB" id="Q1YRX8"/>
<evidence type="ECO:0000259" key="3">
    <source>
        <dbReference type="Pfam" id="PF21302"/>
    </source>
</evidence>
<keyword evidence="2" id="KW-0949">S-adenosyl-L-methionine</keyword>
<dbReference type="InterPro" id="IPR029063">
    <property type="entry name" value="SAM-dependent_MTases_sf"/>
</dbReference>
<dbReference type="Pfam" id="PF21302">
    <property type="entry name" value="Zn_ribbon_RlmA"/>
    <property type="match status" value="1"/>
</dbReference>
<keyword evidence="5" id="KW-1185">Reference proteome</keyword>
<dbReference type="InterPro" id="IPR016718">
    <property type="entry name" value="rRNA_m1G-MeTrfase_A_prd"/>
</dbReference>
<dbReference type="InterPro" id="IPR052939">
    <property type="entry name" value="23S_rRNA_MeTrnsfrase_RlmA"/>
</dbReference>
<accession>Q1YRX8</accession>
<dbReference type="STRING" id="314287.GB2207_04792"/>
<feature type="binding site" evidence="2">
    <location>
        <position position="230"/>
    </location>
    <ligand>
        <name>S-adenosyl-L-methionine</name>
        <dbReference type="ChEBI" id="CHEBI:59789"/>
    </ligand>
</feature>
<dbReference type="OrthoDB" id="108476at2"/>
<reference evidence="4 5" key="1">
    <citation type="submission" date="2006-03" db="EMBL/GenBank/DDBJ databases">
        <authorList>
            <person name="Giovannoni S.J."/>
            <person name="Cho J.-C."/>
            <person name="Ferriera S."/>
            <person name="Johnson J."/>
            <person name="Kravitz S."/>
            <person name="Halpern A."/>
            <person name="Remington K."/>
            <person name="Beeson K."/>
            <person name="Tran B."/>
            <person name="Rogers Y.-H."/>
            <person name="Friedman R."/>
            <person name="Venter J.C."/>
        </authorList>
    </citation>
    <scope>NUCLEOTIDE SEQUENCE [LARGE SCALE GENOMIC DNA]</scope>
    <source>
        <strain evidence="4 5">HTCC2207</strain>
    </source>
</reference>
<dbReference type="EMBL" id="AAPI01000004">
    <property type="protein sequence ID" value="EAS46917.1"/>
    <property type="molecule type" value="Genomic_DNA"/>
</dbReference>
<name>Q1YRX8_9GAMM</name>
<comment type="caution">
    <text evidence="4">The sequence shown here is derived from an EMBL/GenBank/DDBJ whole genome shotgun (WGS) entry which is preliminary data.</text>
</comment>
<feature type="binding site" evidence="1">
    <location>
        <position position="39"/>
    </location>
    <ligand>
        <name>Zn(2+)</name>
        <dbReference type="ChEBI" id="CHEBI:29105"/>
    </ligand>
</feature>
<feature type="binding site" evidence="2">
    <location>
        <begin position="114"/>
        <end position="115"/>
    </location>
    <ligand>
        <name>S-adenosyl-L-methionine</name>
        <dbReference type="ChEBI" id="CHEBI:59789"/>
    </ligand>
</feature>
<evidence type="ECO:0000256" key="2">
    <source>
        <dbReference type="PIRSR" id="PIRSR018249-2"/>
    </source>
</evidence>
<dbReference type="Gene3D" id="3.40.50.150">
    <property type="entry name" value="Vaccinia Virus protein VP39"/>
    <property type="match status" value="1"/>
</dbReference>
<dbReference type="HOGENOM" id="CLU_050931_0_0_6"/>
<dbReference type="eggNOG" id="COG2226">
    <property type="taxonomic scope" value="Bacteria"/>
</dbReference>
<evidence type="ECO:0000313" key="4">
    <source>
        <dbReference type="EMBL" id="EAS46917.1"/>
    </source>
</evidence>
<sequence>MPKAFVYPALRSTRDNFKCPSCDQALILQDTVQPQTYRCNNQHSFDLAREGYLNLLLAQNKRSRNPGDSDEMIRSRQRFLNAGYYQPLSDAIVTAVAKAASGPEQTVLDLGCGEGYYMHQLRIALGSRALDSRALGSRASESRAPESKAPSQNTTKLNLLGMDISKLAVRLAAKRKMDARLAVDSVYTIPLFENRIDTAISVFSPISVEETARVLKPNGQLIMVGPGAEHLSGLTSLIYEQSLPHGGNTASLEKASQFNLLEQIEIKQSIVVSGSDILDLLKMTPYYWHSRPEQQEMLATLDKLETVIHFNINIYQNQSH</sequence>
<feature type="binding site" evidence="2">
    <location>
        <position position="85"/>
    </location>
    <ligand>
        <name>S-adenosyl-L-methionine</name>
        <dbReference type="ChEBI" id="CHEBI:59789"/>
    </ligand>
</feature>
<dbReference type="SUPFAM" id="SSF53335">
    <property type="entry name" value="S-adenosyl-L-methionine-dependent methyltransferases"/>
    <property type="match status" value="1"/>
</dbReference>
<keyword evidence="1" id="KW-0479">Metal-binding</keyword>
<dbReference type="PANTHER" id="PTHR43460:SF1">
    <property type="entry name" value="METHYLTRANSFERASE TYPE 11 DOMAIN-CONTAINING PROTEIN"/>
    <property type="match status" value="1"/>
</dbReference>
<protein>
    <recommendedName>
        <fullName evidence="3">23S rRNA (guanine(745)-N(1))-methyltransferase N-terminal domain-containing protein</fullName>
    </recommendedName>
</protein>
<feature type="domain" description="23S rRNA (guanine(745)-N(1))-methyltransferase N-terminal" evidence="3">
    <location>
        <begin position="17"/>
        <end position="64"/>
    </location>
</feature>
<proteinExistence type="predicted"/>
<dbReference type="GO" id="GO:0046872">
    <property type="term" value="F:metal ion binding"/>
    <property type="evidence" value="ECO:0007669"/>
    <property type="project" value="UniProtKB-KW"/>
</dbReference>
<dbReference type="PIRSF" id="PIRSF018249">
    <property type="entry name" value="MyrA_prd"/>
    <property type="match status" value="1"/>
</dbReference>
<dbReference type="Proteomes" id="UP000005555">
    <property type="component" value="Unassembled WGS sequence"/>
</dbReference>